<evidence type="ECO:0000256" key="3">
    <source>
        <dbReference type="ARBA" id="ARBA00049106"/>
    </source>
</evidence>
<sequence>MANPPRALNSARTGTFIKWMSRVNSWLYKATGGKVGGKFLQGAPVALLTTTGRKTGQPRVSPLLFLRDGDRVVLVASQGGRTNNPMWYLNLKANPRVQVQIKKEVLQLTARDATDDERAHYWPRLVEMYSSFDDYQSWTDRVIPVVICDP</sequence>
<evidence type="ECO:0000256" key="2">
    <source>
        <dbReference type="ARBA" id="ARBA00023002"/>
    </source>
</evidence>
<comment type="similarity">
    <text evidence="1">Belongs to the F420H(2)-dependent quinone reductase family.</text>
</comment>
<proteinExistence type="inferred from homology"/>
<dbReference type="SUPFAM" id="SSF50475">
    <property type="entry name" value="FMN-binding split barrel"/>
    <property type="match status" value="1"/>
</dbReference>
<dbReference type="NCBIfam" id="TIGR00026">
    <property type="entry name" value="hi_GC_TIGR00026"/>
    <property type="match status" value="1"/>
</dbReference>
<reference evidence="5" key="1">
    <citation type="submission" date="2016-06" db="EMBL/GenBank/DDBJ databases">
        <authorList>
            <person name="Sutton G."/>
            <person name="Brinkac L."/>
            <person name="Sanka R."/>
            <person name="Adams M."/>
            <person name="Lau E."/>
            <person name="Sam S."/>
            <person name="Sreng N."/>
            <person name="Him V."/>
            <person name="Kerleguer A."/>
            <person name="Cheng S."/>
        </authorList>
    </citation>
    <scope>NUCLEOTIDE SEQUENCE [LARGE SCALE GENOMIC DNA]</scope>
    <source>
        <strain evidence="5">E861</strain>
    </source>
</reference>
<dbReference type="GO" id="GO:0070967">
    <property type="term" value="F:coenzyme F420 binding"/>
    <property type="evidence" value="ECO:0007669"/>
    <property type="project" value="TreeGrafter"/>
</dbReference>
<dbReference type="AlphaFoldDB" id="A0A1A2ZRZ2"/>
<evidence type="ECO:0000313" key="5">
    <source>
        <dbReference type="Proteomes" id="UP000093592"/>
    </source>
</evidence>
<comment type="catalytic activity">
    <reaction evidence="3">
        <text>oxidized coenzyme F420-(gamma-L-Glu)(n) + a quinol + H(+) = reduced coenzyme F420-(gamma-L-Glu)(n) + a quinone</text>
        <dbReference type="Rhea" id="RHEA:39663"/>
        <dbReference type="Rhea" id="RHEA-COMP:12939"/>
        <dbReference type="Rhea" id="RHEA-COMP:14378"/>
        <dbReference type="ChEBI" id="CHEBI:15378"/>
        <dbReference type="ChEBI" id="CHEBI:24646"/>
        <dbReference type="ChEBI" id="CHEBI:132124"/>
        <dbReference type="ChEBI" id="CHEBI:133980"/>
        <dbReference type="ChEBI" id="CHEBI:139511"/>
    </reaction>
</comment>
<dbReference type="RefSeq" id="WP_065012931.1">
    <property type="nucleotide sequence ID" value="NZ_LZKJ01000034.1"/>
</dbReference>
<dbReference type="OrthoDB" id="8225825at2"/>
<organism evidence="4 5">
    <name type="scientific">Mycobacterium kyorinense</name>
    <dbReference type="NCBI Taxonomy" id="487514"/>
    <lineage>
        <taxon>Bacteria</taxon>
        <taxon>Bacillati</taxon>
        <taxon>Actinomycetota</taxon>
        <taxon>Actinomycetes</taxon>
        <taxon>Mycobacteriales</taxon>
        <taxon>Mycobacteriaceae</taxon>
        <taxon>Mycobacterium</taxon>
    </lineage>
</organism>
<dbReference type="InterPro" id="IPR012349">
    <property type="entry name" value="Split_barrel_FMN-bd"/>
</dbReference>
<gene>
    <name evidence="4" type="ORF">A5707_13190</name>
</gene>
<protein>
    <recommendedName>
        <fullName evidence="6">Cytochrome C</fullName>
    </recommendedName>
</protein>
<dbReference type="Gene3D" id="2.30.110.10">
    <property type="entry name" value="Electron Transport, Fmn-binding Protein, Chain A"/>
    <property type="match status" value="1"/>
</dbReference>
<dbReference type="PANTHER" id="PTHR39428">
    <property type="entry name" value="F420H(2)-DEPENDENT QUINONE REDUCTASE RV1261C"/>
    <property type="match status" value="1"/>
</dbReference>
<dbReference type="GO" id="GO:0016491">
    <property type="term" value="F:oxidoreductase activity"/>
    <property type="evidence" value="ECO:0007669"/>
    <property type="project" value="UniProtKB-KW"/>
</dbReference>
<dbReference type="InterPro" id="IPR004378">
    <property type="entry name" value="F420H2_quin_Rdtase"/>
</dbReference>
<dbReference type="GO" id="GO:0005886">
    <property type="term" value="C:plasma membrane"/>
    <property type="evidence" value="ECO:0007669"/>
    <property type="project" value="TreeGrafter"/>
</dbReference>
<accession>A0A1A2ZRZ2</accession>
<dbReference type="Pfam" id="PF04075">
    <property type="entry name" value="F420H2_quin_red"/>
    <property type="match status" value="1"/>
</dbReference>
<comment type="caution">
    <text evidence="4">The sequence shown here is derived from an EMBL/GenBank/DDBJ whole genome shotgun (WGS) entry which is preliminary data.</text>
</comment>
<dbReference type="PANTHER" id="PTHR39428:SF3">
    <property type="entry name" value="DEAZAFLAVIN-DEPENDENT NITROREDUCTASE"/>
    <property type="match status" value="1"/>
</dbReference>
<dbReference type="Proteomes" id="UP000093592">
    <property type="component" value="Unassembled WGS sequence"/>
</dbReference>
<keyword evidence="2" id="KW-0560">Oxidoreductase</keyword>
<evidence type="ECO:0000256" key="1">
    <source>
        <dbReference type="ARBA" id="ARBA00008710"/>
    </source>
</evidence>
<dbReference type="EMBL" id="LZKJ01000034">
    <property type="protein sequence ID" value="OBI51831.1"/>
    <property type="molecule type" value="Genomic_DNA"/>
</dbReference>
<evidence type="ECO:0000313" key="4">
    <source>
        <dbReference type="EMBL" id="OBI51831.1"/>
    </source>
</evidence>
<evidence type="ECO:0008006" key="6">
    <source>
        <dbReference type="Google" id="ProtNLM"/>
    </source>
</evidence>
<name>A0A1A2ZRZ2_9MYCO</name>